<dbReference type="STRING" id="4565.A0A3B6AVK6"/>
<accession>A0A3B6AVK6</accession>
<evidence type="ECO:0000256" key="1">
    <source>
        <dbReference type="SAM" id="MobiDB-lite"/>
    </source>
</evidence>
<reference evidence="3" key="1">
    <citation type="submission" date="2018-08" db="EMBL/GenBank/DDBJ databases">
        <authorList>
            <person name="Rossello M."/>
        </authorList>
    </citation>
    <scope>NUCLEOTIDE SEQUENCE [LARGE SCALE GENOMIC DNA]</scope>
    <source>
        <strain evidence="3">cv. Chinese Spring</strain>
    </source>
</reference>
<dbReference type="OrthoDB" id="673612at2759"/>
<dbReference type="PaxDb" id="4565-Traes_2BS_CB4CD1F0F.1"/>
<dbReference type="OMA" id="CAAQMSS"/>
<evidence type="ECO:0000256" key="2">
    <source>
        <dbReference type="SAM" id="SignalP"/>
    </source>
</evidence>
<organism evidence="3">
    <name type="scientific">Triticum aestivum</name>
    <name type="common">Wheat</name>
    <dbReference type="NCBI Taxonomy" id="4565"/>
    <lineage>
        <taxon>Eukaryota</taxon>
        <taxon>Viridiplantae</taxon>
        <taxon>Streptophyta</taxon>
        <taxon>Embryophyta</taxon>
        <taxon>Tracheophyta</taxon>
        <taxon>Spermatophyta</taxon>
        <taxon>Magnoliopsida</taxon>
        <taxon>Liliopsida</taxon>
        <taxon>Poales</taxon>
        <taxon>Poaceae</taxon>
        <taxon>BOP clade</taxon>
        <taxon>Pooideae</taxon>
        <taxon>Triticodae</taxon>
        <taxon>Triticeae</taxon>
        <taxon>Triticinae</taxon>
        <taxon>Triticum</taxon>
    </lineage>
</organism>
<evidence type="ECO:0000313" key="4">
    <source>
        <dbReference type="Proteomes" id="UP000019116"/>
    </source>
</evidence>
<keyword evidence="4" id="KW-1185">Reference proteome</keyword>
<dbReference type="Proteomes" id="UP000019116">
    <property type="component" value="Chromosome 2A"/>
</dbReference>
<evidence type="ECO:0000313" key="3">
    <source>
        <dbReference type="EnsemblPlants" id="TraesCS2A02G178000.1"/>
    </source>
</evidence>
<protein>
    <submittedName>
        <fullName evidence="3">Uncharacterized protein</fullName>
    </submittedName>
</protein>
<feature type="region of interest" description="Disordered" evidence="1">
    <location>
        <begin position="75"/>
        <end position="99"/>
    </location>
</feature>
<feature type="signal peptide" evidence="2">
    <location>
        <begin position="1"/>
        <end position="24"/>
    </location>
</feature>
<proteinExistence type="predicted"/>
<name>A0A3B6AVK6_WHEAT</name>
<dbReference type="Gramene" id="TraesCS2A02G178000.1">
    <property type="protein sequence ID" value="TraesCS2A02G178000.1"/>
    <property type="gene ID" value="TraesCS2A02G178000"/>
</dbReference>
<feature type="chain" id="PRO_5043171231" evidence="2">
    <location>
        <begin position="25"/>
        <end position="135"/>
    </location>
</feature>
<sequence length="135" mass="15284">MASRNTALFLVGLLLSCVAMSNEARILEEDTTPSKSEEHLPELPDFQQPALPKVELPPFPEVHLPHKPELPKVELPPFPEVHLPPKPELPPKPDMPTILEFHFPEPEARDILRCIILPNITGSIKLIQRFDNGRR</sequence>
<dbReference type="EnsemblPlants" id="TraesCS2A02G178000.1">
    <property type="protein sequence ID" value="TraesCS2A02G178000.1"/>
    <property type="gene ID" value="TraesCS2A02G178000"/>
</dbReference>
<dbReference type="PROSITE" id="PS51257">
    <property type="entry name" value="PROKAR_LIPOPROTEIN"/>
    <property type="match status" value="1"/>
</dbReference>
<keyword evidence="2" id="KW-0732">Signal</keyword>
<dbReference type="AlphaFoldDB" id="A0A3B6AVK6"/>
<reference evidence="3" key="2">
    <citation type="submission" date="2018-10" db="UniProtKB">
        <authorList>
            <consortium name="EnsemblPlants"/>
        </authorList>
    </citation>
    <scope>IDENTIFICATION</scope>
</reference>